<dbReference type="Proteomes" id="UP000190162">
    <property type="component" value="Unassembled WGS sequence"/>
</dbReference>
<feature type="transmembrane region" description="Helical" evidence="1">
    <location>
        <begin position="104"/>
        <end position="121"/>
    </location>
</feature>
<feature type="transmembrane region" description="Helical" evidence="1">
    <location>
        <begin position="74"/>
        <end position="98"/>
    </location>
</feature>
<evidence type="ECO:0000313" key="2">
    <source>
        <dbReference type="EMBL" id="SKA74193.1"/>
    </source>
</evidence>
<protein>
    <submittedName>
        <fullName evidence="2">Uncharacterized protein</fullName>
    </submittedName>
</protein>
<keyword evidence="1" id="KW-1133">Transmembrane helix</keyword>
<dbReference type="EMBL" id="FUXU01000189">
    <property type="protein sequence ID" value="SKA74193.1"/>
    <property type="molecule type" value="Genomic_DNA"/>
</dbReference>
<reference evidence="3" key="1">
    <citation type="submission" date="2017-02" db="EMBL/GenBank/DDBJ databases">
        <authorList>
            <person name="Varghese N."/>
            <person name="Submissions S."/>
        </authorList>
    </citation>
    <scope>NUCLEOTIDE SEQUENCE [LARGE SCALE GENOMIC DNA]</scope>
    <source>
        <strain evidence="3">DSM 22720</strain>
    </source>
</reference>
<name>A0A1T4WA98_9GAMM</name>
<evidence type="ECO:0000313" key="3">
    <source>
        <dbReference type="Proteomes" id="UP000190162"/>
    </source>
</evidence>
<keyword evidence="3" id="KW-1185">Reference proteome</keyword>
<accession>A0A1T4WA98</accession>
<dbReference type="AlphaFoldDB" id="A0A1T4WA98"/>
<keyword evidence="1" id="KW-0812">Transmembrane</keyword>
<organism evidence="2 3">
    <name type="scientific">Enterovibrio nigricans DSM 22720</name>
    <dbReference type="NCBI Taxonomy" id="1121868"/>
    <lineage>
        <taxon>Bacteria</taxon>
        <taxon>Pseudomonadati</taxon>
        <taxon>Pseudomonadota</taxon>
        <taxon>Gammaproteobacteria</taxon>
        <taxon>Vibrionales</taxon>
        <taxon>Vibrionaceae</taxon>
        <taxon>Enterovibrio</taxon>
    </lineage>
</organism>
<keyword evidence="1" id="KW-0472">Membrane</keyword>
<gene>
    <name evidence="2" type="ORF">SAMN02745132_04843</name>
</gene>
<dbReference type="RefSeq" id="WP_078754798.1">
    <property type="nucleotide sequence ID" value="NZ_FUXU01000189.1"/>
</dbReference>
<sequence>MSEDIEVRSEGQVVERIESINETLQGILALGHAGIEAYENENKERTKVTLEQAKMDFEIQSKNIQLEDKKHKRVIALIVLSVVCLVSLCLAAFLTNNAQYVDEIIKGVAFLFGGVGLAKLLQAPANLPKIKADE</sequence>
<proteinExistence type="predicted"/>
<evidence type="ECO:0000256" key="1">
    <source>
        <dbReference type="SAM" id="Phobius"/>
    </source>
</evidence>